<dbReference type="PANTHER" id="PTHR30520">
    <property type="entry name" value="FORMATE TRANSPORTER-RELATED"/>
    <property type="match status" value="1"/>
</dbReference>
<dbReference type="HOGENOM" id="CLU_036896_2_0_9"/>
<dbReference type="Pfam" id="PF01226">
    <property type="entry name" value="Form_Nir_trans"/>
    <property type="match status" value="1"/>
</dbReference>
<keyword evidence="3 5" id="KW-1133">Transmembrane helix</keyword>
<keyword evidence="2 5" id="KW-0812">Transmembrane</keyword>
<dbReference type="AlphaFoldDB" id="H3NNY3"/>
<evidence type="ECO:0000256" key="5">
    <source>
        <dbReference type="SAM" id="Phobius"/>
    </source>
</evidence>
<sequence>MESSFVNIIEKNCQKKENLISKSIGRYAYRSMLAGAALTLTTFAGTYSGDQVDKVIPGLGKFLYAFLFAFGLVYILFMHMELATSNMMYLSAGAFLEKINVKKVIYILFICTLFNLVGSIVTGWLINQTGLLKSIMGDGLLIHMVEGKLAQDSLEIFFSGIVANIFVNIAIISYLLLKEESSKVTIALSAVFMFVYLGLNHVIANFGSFLIAYFTNIGSQVEGLDILNVLRQWLFAFIGNFVGGGLILGLGYAWLNKTDSIYKD</sequence>
<feature type="transmembrane region" description="Helical" evidence="5">
    <location>
        <begin position="156"/>
        <end position="177"/>
    </location>
</feature>
<evidence type="ECO:0000313" key="7">
    <source>
        <dbReference type="Proteomes" id="UP000004191"/>
    </source>
</evidence>
<dbReference type="GO" id="GO:0005886">
    <property type="term" value="C:plasma membrane"/>
    <property type="evidence" value="ECO:0007669"/>
    <property type="project" value="TreeGrafter"/>
</dbReference>
<feature type="transmembrane region" description="Helical" evidence="5">
    <location>
        <begin position="104"/>
        <end position="126"/>
    </location>
</feature>
<accession>H3NNY3</accession>
<feature type="transmembrane region" description="Helical" evidence="5">
    <location>
        <begin position="184"/>
        <end position="213"/>
    </location>
</feature>
<feature type="transmembrane region" description="Helical" evidence="5">
    <location>
        <begin position="233"/>
        <end position="255"/>
    </location>
</feature>
<evidence type="ECO:0000256" key="1">
    <source>
        <dbReference type="ARBA" id="ARBA00004141"/>
    </source>
</evidence>
<organism evidence="6 7">
    <name type="scientific">Helcococcus kunzii ATCC 51366</name>
    <dbReference type="NCBI Taxonomy" id="883114"/>
    <lineage>
        <taxon>Bacteria</taxon>
        <taxon>Bacillati</taxon>
        <taxon>Bacillota</taxon>
        <taxon>Tissierellia</taxon>
        <taxon>Tissierellales</taxon>
        <taxon>Peptoniphilaceae</taxon>
        <taxon>Helcococcus</taxon>
    </lineage>
</organism>
<keyword evidence="7" id="KW-1185">Reference proteome</keyword>
<dbReference type="PANTHER" id="PTHR30520:SF8">
    <property type="entry name" value="NITRITE TRANSPORTER NIRC"/>
    <property type="match status" value="1"/>
</dbReference>
<name>H3NNY3_9FIRM</name>
<proteinExistence type="predicted"/>
<gene>
    <name evidence="6" type="ORF">HMPREF9709_01044</name>
</gene>
<evidence type="ECO:0000256" key="2">
    <source>
        <dbReference type="ARBA" id="ARBA00022692"/>
    </source>
</evidence>
<feature type="transmembrane region" description="Helical" evidence="5">
    <location>
        <begin position="62"/>
        <end position="83"/>
    </location>
</feature>
<dbReference type="Gene3D" id="1.20.1080.10">
    <property type="entry name" value="Glycerol uptake facilitator protein"/>
    <property type="match status" value="1"/>
</dbReference>
<reference evidence="6 7" key="1">
    <citation type="submission" date="2012-01" db="EMBL/GenBank/DDBJ databases">
        <title>The Genome Sequence of Helcococcus kunzii ATCC 51366.</title>
        <authorList>
            <consortium name="The Broad Institute Genome Sequencing Platform"/>
            <person name="Earl A."/>
            <person name="Ward D."/>
            <person name="Feldgarden M."/>
            <person name="Gevers D."/>
            <person name="Huys G."/>
            <person name="Young S.K."/>
            <person name="Zeng Q."/>
            <person name="Gargeya S."/>
            <person name="Fitzgerald M."/>
            <person name="Haas B."/>
            <person name="Abouelleil A."/>
            <person name="Alvarado L."/>
            <person name="Arachchi H.M."/>
            <person name="Berlin A."/>
            <person name="Chapman S.B."/>
            <person name="Gearin G."/>
            <person name="Goldberg J."/>
            <person name="Griggs A."/>
            <person name="Gujja S."/>
            <person name="Hansen M."/>
            <person name="Heiman D."/>
            <person name="Howarth C."/>
            <person name="Larimer J."/>
            <person name="Lui A."/>
            <person name="MacDonald P.J.P."/>
            <person name="McCowen C."/>
            <person name="Montmayeur A."/>
            <person name="Murphy C."/>
            <person name="Neiman D."/>
            <person name="Pearson M."/>
            <person name="Priest M."/>
            <person name="Roberts A."/>
            <person name="Saif S."/>
            <person name="Shea T."/>
            <person name="Sisk P."/>
            <person name="Stolte C."/>
            <person name="Sykes S."/>
            <person name="Wortman J."/>
            <person name="Nusbaum C."/>
            <person name="Birren B."/>
        </authorList>
    </citation>
    <scope>NUCLEOTIDE SEQUENCE [LARGE SCALE GENOMIC DNA]</scope>
    <source>
        <strain evidence="6 7">ATCC 51366</strain>
    </source>
</reference>
<dbReference type="GeneID" id="96999037"/>
<evidence type="ECO:0008006" key="8">
    <source>
        <dbReference type="Google" id="ProtNLM"/>
    </source>
</evidence>
<keyword evidence="4 5" id="KW-0472">Membrane</keyword>
<dbReference type="InterPro" id="IPR000292">
    <property type="entry name" value="For/NO2_transpt"/>
</dbReference>
<evidence type="ECO:0000256" key="4">
    <source>
        <dbReference type="ARBA" id="ARBA00023136"/>
    </source>
</evidence>
<dbReference type="eggNOG" id="COG2116">
    <property type="taxonomic scope" value="Bacteria"/>
</dbReference>
<dbReference type="EMBL" id="AGEI01000021">
    <property type="protein sequence ID" value="EHR34108.1"/>
    <property type="molecule type" value="Genomic_DNA"/>
</dbReference>
<evidence type="ECO:0000313" key="6">
    <source>
        <dbReference type="EMBL" id="EHR34108.1"/>
    </source>
</evidence>
<dbReference type="InterPro" id="IPR023271">
    <property type="entry name" value="Aquaporin-like"/>
</dbReference>
<feature type="transmembrane region" description="Helical" evidence="5">
    <location>
        <begin position="27"/>
        <end position="47"/>
    </location>
</feature>
<dbReference type="STRING" id="883114.HMPREF9709_01044"/>
<comment type="caution">
    <text evidence="6">The sequence shown here is derived from an EMBL/GenBank/DDBJ whole genome shotgun (WGS) entry which is preliminary data.</text>
</comment>
<evidence type="ECO:0000256" key="3">
    <source>
        <dbReference type="ARBA" id="ARBA00022989"/>
    </source>
</evidence>
<dbReference type="GO" id="GO:0015499">
    <property type="term" value="F:formate transmembrane transporter activity"/>
    <property type="evidence" value="ECO:0007669"/>
    <property type="project" value="TreeGrafter"/>
</dbReference>
<dbReference type="PATRIC" id="fig|883114.3.peg.1034"/>
<dbReference type="RefSeq" id="WP_005398537.1">
    <property type="nucleotide sequence ID" value="NZ_JH601088.1"/>
</dbReference>
<dbReference type="OrthoDB" id="9786493at2"/>
<comment type="subcellular location">
    <subcellularLocation>
        <location evidence="1">Membrane</location>
        <topology evidence="1">Multi-pass membrane protein</topology>
    </subcellularLocation>
</comment>
<dbReference type="Proteomes" id="UP000004191">
    <property type="component" value="Unassembled WGS sequence"/>
</dbReference>
<protein>
    <recommendedName>
        <fullName evidence="8">Formate/nitrite transporter</fullName>
    </recommendedName>
</protein>